<dbReference type="RefSeq" id="WP_091409754.1">
    <property type="nucleotide sequence ID" value="NZ_FOAB01000005.1"/>
</dbReference>
<dbReference type="EMBL" id="FOAB01000005">
    <property type="protein sequence ID" value="SEL64208.1"/>
    <property type="molecule type" value="Genomic_DNA"/>
</dbReference>
<evidence type="ECO:0000313" key="2">
    <source>
        <dbReference type="EMBL" id="SEL64208.1"/>
    </source>
</evidence>
<sequence length="415" mass="45311">MIKKILVVILVIVTSVSYAQEGTSSPYSFYGIGLQKFKGTVENRSMGGLGILTDSIHLNLQNPASYGELKLTTYTLGANYNGLNLDNAAGDDSYKDNASLDYLAIGIPAGKFGFGFGVLPISSVGYQTNSFNADGSENQFLGTGGLNKVFVAAGFKVNENLSVGLDINYNFGNIENKAILKRSELEFDTREINNSDLSGVSLSFGVAYKKMLTEKLELTTSLVSTPSFKLKSENSLELATVQVLTNGAELVVERQDITVEDRDLDLPAEVKVGAGIGEPKKWFVGAEYTYLDASKFDNRSFTSDNVVYENASKIKLGGYYIPKYNSLTSYLNRIVYRTGLRYEETGLSINGEAINEFGISFGVGLPVGNLFSNANVGFEFGTRGTTNAGLVREEFFNLSLSLSLNDRWFRKVKFN</sequence>
<accession>A0A1H7RVW2</accession>
<dbReference type="OrthoDB" id="1491239at2"/>
<name>A0A1H7RVW2_AQUAM</name>
<organism evidence="2 3">
    <name type="scientific">Aquimarina amphilecti</name>
    <dbReference type="NCBI Taxonomy" id="1038014"/>
    <lineage>
        <taxon>Bacteria</taxon>
        <taxon>Pseudomonadati</taxon>
        <taxon>Bacteroidota</taxon>
        <taxon>Flavobacteriia</taxon>
        <taxon>Flavobacteriales</taxon>
        <taxon>Flavobacteriaceae</taxon>
        <taxon>Aquimarina</taxon>
    </lineage>
</organism>
<keyword evidence="3" id="KW-1185">Reference proteome</keyword>
<evidence type="ECO:0000256" key="1">
    <source>
        <dbReference type="SAM" id="SignalP"/>
    </source>
</evidence>
<proteinExistence type="predicted"/>
<feature type="signal peptide" evidence="1">
    <location>
        <begin position="1"/>
        <end position="19"/>
    </location>
</feature>
<reference evidence="2 3" key="1">
    <citation type="submission" date="2016-10" db="EMBL/GenBank/DDBJ databases">
        <authorList>
            <person name="de Groot N.N."/>
        </authorList>
    </citation>
    <scope>NUCLEOTIDE SEQUENCE [LARGE SCALE GENOMIC DNA]</scope>
    <source>
        <strain evidence="2 3">DSM 25232</strain>
    </source>
</reference>
<dbReference type="Proteomes" id="UP000198521">
    <property type="component" value="Unassembled WGS sequence"/>
</dbReference>
<evidence type="ECO:0000313" key="3">
    <source>
        <dbReference type="Proteomes" id="UP000198521"/>
    </source>
</evidence>
<gene>
    <name evidence="2" type="ORF">SAMN04487910_2890</name>
</gene>
<dbReference type="STRING" id="1038014.SAMN04487910_2890"/>
<dbReference type="SUPFAM" id="SSF56935">
    <property type="entry name" value="Porins"/>
    <property type="match status" value="1"/>
</dbReference>
<feature type="chain" id="PRO_5011474228" evidence="1">
    <location>
        <begin position="20"/>
        <end position="415"/>
    </location>
</feature>
<dbReference type="Gene3D" id="2.40.160.60">
    <property type="entry name" value="Outer membrane protein transport protein (OMPP1/FadL/TodX)"/>
    <property type="match status" value="1"/>
</dbReference>
<dbReference type="AlphaFoldDB" id="A0A1H7RVW2"/>
<keyword evidence="1" id="KW-0732">Signal</keyword>
<protein>
    <submittedName>
        <fullName evidence="2">Long-chain fatty acid transport protein</fullName>
    </submittedName>
</protein>